<dbReference type="EMBL" id="BMAC01000223">
    <property type="protein sequence ID" value="GFP90706.1"/>
    <property type="molecule type" value="Genomic_DNA"/>
</dbReference>
<proteinExistence type="predicted"/>
<dbReference type="OrthoDB" id="2019294at2759"/>
<dbReference type="Proteomes" id="UP000653305">
    <property type="component" value="Unassembled WGS sequence"/>
</dbReference>
<reference evidence="1" key="1">
    <citation type="submission" date="2020-07" db="EMBL/GenBank/DDBJ databases">
        <title>Ethylene signaling mediates host invasion by parasitic plants.</title>
        <authorList>
            <person name="Yoshida S."/>
        </authorList>
    </citation>
    <scope>NUCLEOTIDE SEQUENCE</scope>
    <source>
        <strain evidence="1">Okayama</strain>
    </source>
</reference>
<organism evidence="1 2">
    <name type="scientific">Phtheirospermum japonicum</name>
    <dbReference type="NCBI Taxonomy" id="374723"/>
    <lineage>
        <taxon>Eukaryota</taxon>
        <taxon>Viridiplantae</taxon>
        <taxon>Streptophyta</taxon>
        <taxon>Embryophyta</taxon>
        <taxon>Tracheophyta</taxon>
        <taxon>Spermatophyta</taxon>
        <taxon>Magnoliopsida</taxon>
        <taxon>eudicotyledons</taxon>
        <taxon>Gunneridae</taxon>
        <taxon>Pentapetalae</taxon>
        <taxon>asterids</taxon>
        <taxon>lamiids</taxon>
        <taxon>Lamiales</taxon>
        <taxon>Orobanchaceae</taxon>
        <taxon>Orobanchaceae incertae sedis</taxon>
        <taxon>Phtheirospermum</taxon>
    </lineage>
</organism>
<accession>A0A830BVA1</accession>
<comment type="caution">
    <text evidence="1">The sequence shown here is derived from an EMBL/GenBank/DDBJ whole genome shotgun (WGS) entry which is preliminary data.</text>
</comment>
<name>A0A830BVA1_9LAMI</name>
<evidence type="ECO:0000313" key="1">
    <source>
        <dbReference type="EMBL" id="GFP90706.1"/>
    </source>
</evidence>
<sequence length="39" mass="4311">AWLLALVILPAKSDVTMRVGVASFLALLSTWVQPTEVWK</sequence>
<keyword evidence="2" id="KW-1185">Reference proteome</keyword>
<feature type="non-terminal residue" evidence="1">
    <location>
        <position position="1"/>
    </location>
</feature>
<feature type="non-terminal residue" evidence="1">
    <location>
        <position position="39"/>
    </location>
</feature>
<protein>
    <submittedName>
        <fullName evidence="1">Protein abci12 chloroplastic</fullName>
    </submittedName>
</protein>
<evidence type="ECO:0000313" key="2">
    <source>
        <dbReference type="Proteomes" id="UP000653305"/>
    </source>
</evidence>
<dbReference type="AlphaFoldDB" id="A0A830BVA1"/>
<gene>
    <name evidence="1" type="ORF">PHJA_001214600</name>
</gene>